<keyword evidence="3" id="KW-1185">Reference proteome</keyword>
<sequence>MKKKLLLSALLLVSVVTLSWAQEYLNQDQTLSSGNYVYLGFSNITITVPQGQIVSITFTGGYGGGNLIVAGQLTINKSDQDNMQIGGNLTVESGGAVSVNGNFTTSQNVTLNTNSSLSVTKNYASNLPYNSGESVQLLTGSQLLIGGNAAFNAGHCIINQDALLKAEGDLEFANAYNVITGALKVGGTLGFKNSPNELHCPGSIVTKNLLNEAERNPDALSGSGFIQVLGSFISNNPLTSDAAIVIDYDPNQGGGDIGSATRGVMSPCATTLYVKLSQFTCSYKANSIQVSWQTATELNNKGFYIERSTDGIHFEALDFIVSKALSGNSSDPVDYNYSDKGYGISNYYRLKQVALDGSITYSTVIHQNVPNALNAAATATDQVVAYPNPAGSFIDFKVTAGAVLFLYDANGRLLRQIALNAGVNRISLSGISSGLYYYRYGAQKGRFIKK</sequence>
<dbReference type="InterPro" id="IPR026444">
    <property type="entry name" value="Secre_tail"/>
</dbReference>
<dbReference type="AlphaFoldDB" id="A0A1H3Z7U2"/>
<accession>A0A1H3Z7U2</accession>
<evidence type="ECO:0000313" key="2">
    <source>
        <dbReference type="EMBL" id="SEA19451.1"/>
    </source>
</evidence>
<evidence type="ECO:0000313" key="3">
    <source>
        <dbReference type="Proteomes" id="UP000199041"/>
    </source>
</evidence>
<dbReference type="Proteomes" id="UP000199041">
    <property type="component" value="Unassembled WGS sequence"/>
</dbReference>
<proteinExistence type="predicted"/>
<dbReference type="RefSeq" id="WP_091397517.1">
    <property type="nucleotide sequence ID" value="NZ_FNQY01000010.1"/>
</dbReference>
<name>A0A1H3Z7U2_9BACT</name>
<feature type="signal peptide" evidence="1">
    <location>
        <begin position="1"/>
        <end position="21"/>
    </location>
</feature>
<reference evidence="2 3" key="1">
    <citation type="submission" date="2016-10" db="EMBL/GenBank/DDBJ databases">
        <authorList>
            <person name="de Groot N.N."/>
        </authorList>
    </citation>
    <scope>NUCLEOTIDE SEQUENCE [LARGE SCALE GENOMIC DNA]</scope>
    <source>
        <strain evidence="2 3">Vu-144</strain>
    </source>
</reference>
<organism evidence="2 3">
    <name type="scientific">Arachidicoccus rhizosphaerae</name>
    <dbReference type="NCBI Taxonomy" id="551991"/>
    <lineage>
        <taxon>Bacteria</taxon>
        <taxon>Pseudomonadati</taxon>
        <taxon>Bacteroidota</taxon>
        <taxon>Chitinophagia</taxon>
        <taxon>Chitinophagales</taxon>
        <taxon>Chitinophagaceae</taxon>
        <taxon>Arachidicoccus</taxon>
    </lineage>
</organism>
<protein>
    <submittedName>
        <fullName evidence="2">Por secretion system C-terminal sorting domain-containing protein</fullName>
    </submittedName>
</protein>
<dbReference type="NCBIfam" id="TIGR04183">
    <property type="entry name" value="Por_Secre_tail"/>
    <property type="match status" value="1"/>
</dbReference>
<gene>
    <name evidence="2" type="ORF">SAMN05192529_11060</name>
</gene>
<dbReference type="OrthoDB" id="663485at2"/>
<keyword evidence="1" id="KW-0732">Signal</keyword>
<dbReference type="EMBL" id="FNQY01000010">
    <property type="protein sequence ID" value="SEA19451.1"/>
    <property type="molecule type" value="Genomic_DNA"/>
</dbReference>
<feature type="chain" id="PRO_5011679337" evidence="1">
    <location>
        <begin position="22"/>
        <end position="450"/>
    </location>
</feature>
<evidence type="ECO:0000256" key="1">
    <source>
        <dbReference type="SAM" id="SignalP"/>
    </source>
</evidence>
<dbReference type="STRING" id="551991.SAMN05192529_11060"/>